<reference evidence="2" key="1">
    <citation type="journal article" date="2021" name="Open Biol.">
        <title>Shared evolutionary footprints suggest mitochondrial oxidative damage underlies multiple complex I losses in fungi.</title>
        <authorList>
            <person name="Schikora-Tamarit M.A."/>
            <person name="Marcet-Houben M."/>
            <person name="Nosek J."/>
            <person name="Gabaldon T."/>
        </authorList>
    </citation>
    <scope>NUCLEOTIDE SEQUENCE</scope>
    <source>
        <strain evidence="2">CBS6341</strain>
    </source>
</reference>
<dbReference type="EMBL" id="JAEUBF010000754">
    <property type="protein sequence ID" value="KAH3675505.1"/>
    <property type="molecule type" value="Genomic_DNA"/>
</dbReference>
<dbReference type="Proteomes" id="UP000769528">
    <property type="component" value="Unassembled WGS sequence"/>
</dbReference>
<protein>
    <submittedName>
        <fullName evidence="2">Uncharacterized protein</fullName>
    </submittedName>
</protein>
<dbReference type="AlphaFoldDB" id="A0A9P8PPV1"/>
<keyword evidence="3" id="KW-1185">Reference proteome</keyword>
<evidence type="ECO:0000256" key="1">
    <source>
        <dbReference type="SAM" id="MobiDB-lite"/>
    </source>
</evidence>
<feature type="compositionally biased region" description="Basic and acidic residues" evidence="1">
    <location>
        <begin position="89"/>
        <end position="99"/>
    </location>
</feature>
<feature type="region of interest" description="Disordered" evidence="1">
    <location>
        <begin position="89"/>
        <end position="133"/>
    </location>
</feature>
<gene>
    <name evidence="2" type="ORF">WICMUC_002696</name>
</gene>
<evidence type="ECO:0000313" key="3">
    <source>
        <dbReference type="Proteomes" id="UP000769528"/>
    </source>
</evidence>
<feature type="compositionally biased region" description="Basic and acidic residues" evidence="1">
    <location>
        <begin position="120"/>
        <end position="133"/>
    </location>
</feature>
<comment type="caution">
    <text evidence="2">The sequence shown here is derived from an EMBL/GenBank/DDBJ whole genome shotgun (WGS) entry which is preliminary data.</text>
</comment>
<proteinExistence type="predicted"/>
<sequence length="343" mass="39096">MSVDNNENFVYHGNDLAGDENFPSILHPLSGTDGEPLRITLKDSFSYMVDNSSTTKSQRDLNNSSALNYAALNKIKKTEIGVLKEVNHSHNNKTKERRQNTINRDWQSRDMNESSSLHHNLKEVESRNIKSAEDTSFEQDLGLRRIDESIEKLPGGIDTQDRYTDIQRENVDSERSLLKPYQKYNFVQSPGLGSPLLPNGSPLDFSSVSSKPYNFSPISLSDRRNLSKDELKIYDIWENELNSKIFDSKDGEIKRGESTSFYSLISCWFSSLSSTDHMCDQKETPWYTVKNYIAGSRQKGSCLKDSHRFEQNNSDMLISNGAFSTMSDDIEYKQVITYAISDI</sequence>
<reference evidence="2" key="2">
    <citation type="submission" date="2021-01" db="EMBL/GenBank/DDBJ databases">
        <authorList>
            <person name="Schikora-Tamarit M.A."/>
        </authorList>
    </citation>
    <scope>NUCLEOTIDE SEQUENCE</scope>
    <source>
        <strain evidence="2">CBS6341</strain>
    </source>
</reference>
<evidence type="ECO:0000313" key="2">
    <source>
        <dbReference type="EMBL" id="KAH3675505.1"/>
    </source>
</evidence>
<name>A0A9P8PPV1_9ASCO</name>
<organism evidence="2 3">
    <name type="scientific">Wickerhamomyces mucosus</name>
    <dbReference type="NCBI Taxonomy" id="1378264"/>
    <lineage>
        <taxon>Eukaryota</taxon>
        <taxon>Fungi</taxon>
        <taxon>Dikarya</taxon>
        <taxon>Ascomycota</taxon>
        <taxon>Saccharomycotina</taxon>
        <taxon>Saccharomycetes</taxon>
        <taxon>Phaffomycetales</taxon>
        <taxon>Wickerhamomycetaceae</taxon>
        <taxon>Wickerhamomyces</taxon>
    </lineage>
</organism>
<accession>A0A9P8PPV1</accession>